<protein>
    <submittedName>
        <fullName evidence="1">Uncharacterized protein</fullName>
    </submittedName>
</protein>
<dbReference type="InParanoid" id="A0A078AEY6"/>
<dbReference type="AlphaFoldDB" id="A0A078AEY6"/>
<dbReference type="EMBL" id="CCKQ01008023">
    <property type="protein sequence ID" value="CDW79463.1"/>
    <property type="molecule type" value="Genomic_DNA"/>
</dbReference>
<accession>A0A078AEY6</accession>
<gene>
    <name evidence="1" type="primary">Contig3565.g3803</name>
    <name evidence="1" type="ORF">STYLEM_8451</name>
</gene>
<name>A0A078AEY6_STYLE</name>
<sequence>MTFFYDLGGEKLLEVGSLNNPNVDLQKFVAFALIGKANEERVSNFNDCPFEFSLFHNRNWTQSVGFTKFSFGSDILVII</sequence>
<keyword evidence="2" id="KW-1185">Reference proteome</keyword>
<evidence type="ECO:0000313" key="2">
    <source>
        <dbReference type="Proteomes" id="UP000039865"/>
    </source>
</evidence>
<dbReference type="Proteomes" id="UP000039865">
    <property type="component" value="Unassembled WGS sequence"/>
</dbReference>
<reference evidence="1 2" key="1">
    <citation type="submission" date="2014-06" db="EMBL/GenBank/DDBJ databases">
        <authorList>
            <person name="Swart Estienne"/>
        </authorList>
    </citation>
    <scope>NUCLEOTIDE SEQUENCE [LARGE SCALE GENOMIC DNA]</scope>
    <source>
        <strain evidence="1 2">130c</strain>
    </source>
</reference>
<proteinExistence type="predicted"/>
<evidence type="ECO:0000313" key="1">
    <source>
        <dbReference type="EMBL" id="CDW79463.1"/>
    </source>
</evidence>
<organism evidence="1 2">
    <name type="scientific">Stylonychia lemnae</name>
    <name type="common">Ciliate</name>
    <dbReference type="NCBI Taxonomy" id="5949"/>
    <lineage>
        <taxon>Eukaryota</taxon>
        <taxon>Sar</taxon>
        <taxon>Alveolata</taxon>
        <taxon>Ciliophora</taxon>
        <taxon>Intramacronucleata</taxon>
        <taxon>Spirotrichea</taxon>
        <taxon>Stichotrichia</taxon>
        <taxon>Sporadotrichida</taxon>
        <taxon>Oxytrichidae</taxon>
        <taxon>Stylonychinae</taxon>
        <taxon>Stylonychia</taxon>
    </lineage>
</organism>